<dbReference type="AlphaFoldDB" id="A0A2Z3HMZ8"/>
<dbReference type="EMBL" id="CP029479">
    <property type="protein sequence ID" value="AWM77853.1"/>
    <property type="molecule type" value="Genomic_DNA"/>
</dbReference>
<dbReference type="RefSeq" id="WP_110450420.1">
    <property type="nucleotide sequence ID" value="NZ_CP029479.1"/>
</dbReference>
<dbReference type="InterPro" id="IPR051822">
    <property type="entry name" value="Glycosyl_Hydrolase_84"/>
</dbReference>
<evidence type="ECO:0000256" key="3">
    <source>
        <dbReference type="PROSITE-ProRule" id="PRU01353"/>
    </source>
</evidence>
<dbReference type="GO" id="GO:1901135">
    <property type="term" value="P:carbohydrate derivative metabolic process"/>
    <property type="evidence" value="ECO:0007669"/>
    <property type="project" value="UniProtKB-ARBA"/>
</dbReference>
<accession>A0A2Z3HMZ8</accession>
<name>A0A2Z3HMZ8_9CAUL</name>
<evidence type="ECO:0000256" key="1">
    <source>
        <dbReference type="ARBA" id="ARBA00022801"/>
    </source>
</evidence>
<evidence type="ECO:0000256" key="2">
    <source>
        <dbReference type="ARBA" id="ARBA00023295"/>
    </source>
</evidence>
<dbReference type="Proteomes" id="UP000247763">
    <property type="component" value="Chromosome"/>
</dbReference>
<reference evidence="6" key="1">
    <citation type="submission" date="2018-05" db="EMBL/GenBank/DDBJ databases">
        <title>Genome sequencing of Phenylobacterium sp. HYN0004.</title>
        <authorList>
            <person name="Yi H."/>
            <person name="Baek C."/>
        </authorList>
    </citation>
    <scope>NUCLEOTIDE SEQUENCE [LARGE SCALE GENOMIC DNA]</scope>
    <source>
        <strain evidence="6">HYN0004</strain>
    </source>
</reference>
<keyword evidence="2 3" id="KW-0326">Glycosidase</keyword>
<dbReference type="InterPro" id="IPR017853">
    <property type="entry name" value="GH"/>
</dbReference>
<dbReference type="OrthoDB" id="9760892at2"/>
<dbReference type="PROSITE" id="PS52009">
    <property type="entry name" value="GH84"/>
    <property type="match status" value="1"/>
</dbReference>
<dbReference type="GO" id="GO:0015929">
    <property type="term" value="F:hexosaminidase activity"/>
    <property type="evidence" value="ECO:0007669"/>
    <property type="project" value="UniProtKB-ARBA"/>
</dbReference>
<sequence>MTPELGLIEGYYGLPWDWTARERVMRRLAGAGYRFFMYAPKADAFLRRRWRETPPEAETGALAAFAAACRDAGVRFGVGLSPFEVWRDFGAETKAALADKLTFLDDLGVQDLGVLFDDMRGDLPGLAEAQAEIVHWIAGRTKATRVVFCPTYYTDDPALDMAFGARPEGYLETLGAALDRRIEVFWTGEEVCSRAYGVNHLARVTQQLGRRPFLWDNYPVNDGPRMSPFLYLRAFTGRPAAIGEHLSAHAVNPALQPELTLLPALTLPESYRLGDAYDYGAALAASAQAVLGPDLADLVRRHLILLNDTGRDRMDPEVQARLRARYSAFDHPAAREIVDWLDGRWVMTRDMMAGDH</sequence>
<feature type="domain" description="GH84" evidence="4">
    <location>
        <begin position="3"/>
        <end position="275"/>
    </location>
</feature>
<dbReference type="SUPFAM" id="SSF51445">
    <property type="entry name" value="(Trans)glycosidases"/>
    <property type="match status" value="1"/>
</dbReference>
<evidence type="ECO:0000259" key="4">
    <source>
        <dbReference type="PROSITE" id="PS52009"/>
    </source>
</evidence>
<protein>
    <submittedName>
        <fullName evidence="5">Hyaluronidase</fullName>
    </submittedName>
</protein>
<organism evidence="5 6">
    <name type="scientific">Phenylobacterium parvum</name>
    <dbReference type="NCBI Taxonomy" id="2201350"/>
    <lineage>
        <taxon>Bacteria</taxon>
        <taxon>Pseudomonadati</taxon>
        <taxon>Pseudomonadota</taxon>
        <taxon>Alphaproteobacteria</taxon>
        <taxon>Caulobacterales</taxon>
        <taxon>Caulobacteraceae</taxon>
        <taxon>Phenylobacterium</taxon>
    </lineage>
</organism>
<keyword evidence="1 3" id="KW-0378">Hydrolase</keyword>
<gene>
    <name evidence="5" type="ORF">HYN04_08800</name>
</gene>
<dbReference type="InterPro" id="IPR011496">
    <property type="entry name" value="O-GlcNAcase_cat"/>
</dbReference>
<dbReference type="PANTHER" id="PTHR13170">
    <property type="entry name" value="O-GLCNACASE"/>
    <property type="match status" value="1"/>
</dbReference>
<dbReference type="PANTHER" id="PTHR13170:SF16">
    <property type="entry name" value="PROTEIN O-GLCNACASE"/>
    <property type="match status" value="1"/>
</dbReference>
<proteinExistence type="inferred from homology"/>
<dbReference type="Gene3D" id="3.20.20.80">
    <property type="entry name" value="Glycosidases"/>
    <property type="match status" value="1"/>
</dbReference>
<comment type="similarity">
    <text evidence="3">Belongs to the glycosyl hydrolase 84 family.</text>
</comment>
<evidence type="ECO:0000313" key="6">
    <source>
        <dbReference type="Proteomes" id="UP000247763"/>
    </source>
</evidence>
<dbReference type="Pfam" id="PF07555">
    <property type="entry name" value="NAGidase"/>
    <property type="match status" value="1"/>
</dbReference>
<evidence type="ECO:0000313" key="5">
    <source>
        <dbReference type="EMBL" id="AWM77853.1"/>
    </source>
</evidence>
<feature type="active site" description="Proton donor" evidence="3">
    <location>
        <position position="118"/>
    </location>
</feature>
<dbReference type="KEGG" id="phb:HYN04_08800"/>
<keyword evidence="6" id="KW-1185">Reference proteome</keyword>